<dbReference type="AlphaFoldDB" id="A0A8S9TR18"/>
<dbReference type="PANTHER" id="PTHR46599:SF3">
    <property type="entry name" value="PIGGYBAC TRANSPOSABLE ELEMENT-DERIVED PROTEIN 4"/>
    <property type="match status" value="1"/>
</dbReference>
<comment type="caution">
    <text evidence="2">The sequence shown here is derived from an EMBL/GenBank/DDBJ whole genome shotgun (WGS) entry which is preliminary data.</text>
</comment>
<feature type="domain" description="PiggyBac transposable element-derived protein" evidence="1">
    <location>
        <begin position="18"/>
        <end position="91"/>
    </location>
</feature>
<protein>
    <submittedName>
        <fullName evidence="2">Transposase IS4</fullName>
    </submittedName>
</protein>
<dbReference type="Pfam" id="PF13843">
    <property type="entry name" value="DDE_Tnp_1_7"/>
    <property type="match status" value="1"/>
</dbReference>
<name>A0A8S9TR18_PHYIN</name>
<evidence type="ECO:0000313" key="2">
    <source>
        <dbReference type="EMBL" id="KAF4129169.1"/>
    </source>
</evidence>
<gene>
    <name evidence="2" type="ORF">GN958_ATG21643</name>
</gene>
<dbReference type="InterPro" id="IPR029526">
    <property type="entry name" value="PGBD"/>
</dbReference>
<dbReference type="Proteomes" id="UP000704712">
    <property type="component" value="Unassembled WGS sequence"/>
</dbReference>
<proteinExistence type="predicted"/>
<dbReference type="EMBL" id="JAACNO010002984">
    <property type="protein sequence ID" value="KAF4129169.1"/>
    <property type="molecule type" value="Genomic_DNA"/>
</dbReference>
<organism evidence="2 3">
    <name type="scientific">Phytophthora infestans</name>
    <name type="common">Potato late blight agent</name>
    <name type="synonym">Botrytis infestans</name>
    <dbReference type="NCBI Taxonomy" id="4787"/>
    <lineage>
        <taxon>Eukaryota</taxon>
        <taxon>Sar</taxon>
        <taxon>Stramenopiles</taxon>
        <taxon>Oomycota</taxon>
        <taxon>Peronosporomycetes</taxon>
        <taxon>Peronosporales</taxon>
        <taxon>Peronosporaceae</taxon>
        <taxon>Phytophthora</taxon>
    </lineage>
</organism>
<reference evidence="2" key="1">
    <citation type="submission" date="2020-03" db="EMBL/GenBank/DDBJ databases">
        <title>Hybrid Assembly of Korean Phytophthora infestans isolates.</title>
        <authorList>
            <person name="Prokchorchik M."/>
            <person name="Lee Y."/>
            <person name="Seo J."/>
            <person name="Cho J.-H."/>
            <person name="Park Y.-E."/>
            <person name="Jang D.-C."/>
            <person name="Im J.-S."/>
            <person name="Choi J.-G."/>
            <person name="Park H.-J."/>
            <person name="Lee G.-B."/>
            <person name="Lee Y.-G."/>
            <person name="Hong S.-Y."/>
            <person name="Cho K."/>
            <person name="Sohn K.H."/>
        </authorList>
    </citation>
    <scope>NUCLEOTIDE SEQUENCE</scope>
    <source>
        <strain evidence="2">KR_2_A2</strain>
    </source>
</reference>
<dbReference type="PANTHER" id="PTHR46599">
    <property type="entry name" value="PIGGYBAC TRANSPOSABLE ELEMENT-DERIVED PROTEIN 4"/>
    <property type="match status" value="1"/>
</dbReference>
<sequence>MASSIFSSVQHRDMLRGRTNARLLQIGKDEVTVAELDALMGLEIAMGILPLTKITDFWSEKRFLGQKNVAETMPRNRFESLRAIIQIHAPNSAT</sequence>
<evidence type="ECO:0000259" key="1">
    <source>
        <dbReference type="Pfam" id="PF13843"/>
    </source>
</evidence>
<evidence type="ECO:0000313" key="3">
    <source>
        <dbReference type="Proteomes" id="UP000704712"/>
    </source>
</evidence>
<accession>A0A8S9TR18</accession>